<proteinExistence type="predicted"/>
<dbReference type="AlphaFoldDB" id="A0A3S2VK71"/>
<dbReference type="OrthoDB" id="9807795at2"/>
<evidence type="ECO:0000313" key="3">
    <source>
        <dbReference type="Proteomes" id="UP000287447"/>
    </source>
</evidence>
<feature type="region of interest" description="Disordered" evidence="1">
    <location>
        <begin position="77"/>
        <end position="108"/>
    </location>
</feature>
<dbReference type="EMBL" id="SADE01000004">
    <property type="protein sequence ID" value="RVU33788.1"/>
    <property type="molecule type" value="Genomic_DNA"/>
</dbReference>
<sequence>MSVRTDTILREKTLPEQADAVSIVVPFFNEARDVDGFFRPLGRHVVDARAGLPERQQFMDGLFAWLGHRTVAANYGRTGRPDHLMQTINGKKGDARSTAQATPVGQDQ</sequence>
<gene>
    <name evidence="2" type="ORF">EOI86_21850</name>
</gene>
<evidence type="ECO:0000313" key="2">
    <source>
        <dbReference type="EMBL" id="RVU33788.1"/>
    </source>
</evidence>
<keyword evidence="3" id="KW-1185">Reference proteome</keyword>
<evidence type="ECO:0000256" key="1">
    <source>
        <dbReference type="SAM" id="MobiDB-lite"/>
    </source>
</evidence>
<dbReference type="RefSeq" id="WP_127767818.1">
    <property type="nucleotide sequence ID" value="NZ_SADE01000004.1"/>
</dbReference>
<name>A0A3S2VK71_9PROT</name>
<reference evidence="3" key="1">
    <citation type="submission" date="2019-01" db="EMBL/GenBank/DDBJ databases">
        <title>Gri0909 isolated from a small marine red alga.</title>
        <authorList>
            <person name="Kim J."/>
            <person name="Jeong S.E."/>
            <person name="Jeon C.O."/>
        </authorList>
    </citation>
    <scope>NUCLEOTIDE SEQUENCE [LARGE SCALE GENOMIC DNA]</scope>
    <source>
        <strain evidence="3">Gri0909</strain>
    </source>
</reference>
<feature type="compositionally biased region" description="Polar residues" evidence="1">
    <location>
        <begin position="97"/>
        <end position="108"/>
    </location>
</feature>
<dbReference type="Proteomes" id="UP000287447">
    <property type="component" value="Unassembled WGS sequence"/>
</dbReference>
<comment type="caution">
    <text evidence="2">The sequence shown here is derived from an EMBL/GenBank/DDBJ whole genome shotgun (WGS) entry which is preliminary data.</text>
</comment>
<organism evidence="2 3">
    <name type="scientific">Hwanghaeella grinnelliae</name>
    <dbReference type="NCBI Taxonomy" id="2500179"/>
    <lineage>
        <taxon>Bacteria</taxon>
        <taxon>Pseudomonadati</taxon>
        <taxon>Pseudomonadota</taxon>
        <taxon>Alphaproteobacteria</taxon>
        <taxon>Rhodospirillales</taxon>
        <taxon>Rhodospirillaceae</taxon>
        <taxon>Hwanghaeella</taxon>
    </lineage>
</organism>
<protein>
    <submittedName>
        <fullName evidence="2">Uncharacterized protein</fullName>
    </submittedName>
</protein>
<accession>A0A3S2VK71</accession>